<dbReference type="EMBL" id="CADCXU010028845">
    <property type="protein sequence ID" value="CAB0015263.1"/>
    <property type="molecule type" value="Genomic_DNA"/>
</dbReference>
<evidence type="ECO:0000313" key="1">
    <source>
        <dbReference type="EMBL" id="CAB0015263.1"/>
    </source>
</evidence>
<sequence>MDVRSNECVSNKCCSSWCRMPFHKIFTQTKISHRWIVTWHMGCTNIAGWAGKVMFK</sequence>
<name>A0A6H5HF90_9HEMI</name>
<accession>A0A6H5HF90</accession>
<keyword evidence="2" id="KW-1185">Reference proteome</keyword>
<protein>
    <submittedName>
        <fullName evidence="1">Uncharacterized protein</fullName>
    </submittedName>
</protein>
<organism evidence="1 2">
    <name type="scientific">Nesidiocoris tenuis</name>
    <dbReference type="NCBI Taxonomy" id="355587"/>
    <lineage>
        <taxon>Eukaryota</taxon>
        <taxon>Metazoa</taxon>
        <taxon>Ecdysozoa</taxon>
        <taxon>Arthropoda</taxon>
        <taxon>Hexapoda</taxon>
        <taxon>Insecta</taxon>
        <taxon>Pterygota</taxon>
        <taxon>Neoptera</taxon>
        <taxon>Paraneoptera</taxon>
        <taxon>Hemiptera</taxon>
        <taxon>Heteroptera</taxon>
        <taxon>Panheteroptera</taxon>
        <taxon>Cimicomorpha</taxon>
        <taxon>Miridae</taxon>
        <taxon>Dicyphina</taxon>
        <taxon>Nesidiocoris</taxon>
    </lineage>
</organism>
<proteinExistence type="predicted"/>
<evidence type="ECO:0000313" key="2">
    <source>
        <dbReference type="Proteomes" id="UP000479000"/>
    </source>
</evidence>
<gene>
    <name evidence="1" type="ORF">NTEN_LOCUS19607</name>
</gene>
<reference evidence="1 2" key="1">
    <citation type="submission" date="2020-02" db="EMBL/GenBank/DDBJ databases">
        <authorList>
            <person name="Ferguson B K."/>
        </authorList>
    </citation>
    <scope>NUCLEOTIDE SEQUENCE [LARGE SCALE GENOMIC DNA]</scope>
</reference>
<dbReference type="Proteomes" id="UP000479000">
    <property type="component" value="Unassembled WGS sequence"/>
</dbReference>
<dbReference type="AlphaFoldDB" id="A0A6H5HF90"/>